<dbReference type="EMBL" id="OQ326496">
    <property type="protein sequence ID" value="WDQ45578.1"/>
    <property type="molecule type" value="Genomic_DNA"/>
</dbReference>
<evidence type="ECO:0000256" key="2">
    <source>
        <dbReference type="SAM" id="Phobius"/>
    </source>
</evidence>
<evidence type="ECO:0000313" key="3">
    <source>
        <dbReference type="EMBL" id="WDQ45578.1"/>
    </source>
</evidence>
<reference evidence="3" key="1">
    <citation type="submission" date="2023-01" db="EMBL/GenBank/DDBJ databases">
        <authorList>
            <person name="Sprotte S."/>
            <person name="Brinks E."/>
        </authorList>
    </citation>
    <scope>NUCLEOTIDE SEQUENCE</scope>
</reference>
<proteinExistence type="predicted"/>
<evidence type="ECO:0000256" key="1">
    <source>
        <dbReference type="SAM" id="MobiDB-lite"/>
    </source>
</evidence>
<reference evidence="3" key="2">
    <citation type="journal article" date="2024" name="Heliyon">
        <title>Complete genome sequence of the novel virulent phage PMBT24 infecting Enterocloster bolteae from the human gut.</title>
        <authorList>
            <person name="Sprotte S."/>
            <person name="Brinks E."/>
            <person name="Neve H."/>
            <person name="Franz C.M.A.P."/>
        </authorList>
    </citation>
    <scope>NUCLEOTIDE SEQUENCE</scope>
</reference>
<keyword evidence="2" id="KW-0472">Membrane</keyword>
<feature type="region of interest" description="Disordered" evidence="1">
    <location>
        <begin position="180"/>
        <end position="205"/>
    </location>
</feature>
<accession>A0AAT9TSD3</accession>
<keyword evidence="2" id="KW-0812">Transmembrane</keyword>
<keyword evidence="2" id="KW-1133">Transmembrane helix</keyword>
<name>A0AAT9TSD3_9CAUD</name>
<organism evidence="3">
    <name type="scientific">Enterocloster phage PMBT24</name>
    <dbReference type="NCBI Taxonomy" id="3025413"/>
    <lineage>
        <taxon>Viruses</taxon>
        <taxon>Duplodnaviria</taxon>
        <taxon>Heunggongvirae</taxon>
        <taxon>Uroviricota</taxon>
        <taxon>Caudoviricetes</taxon>
    </lineage>
</organism>
<sequence length="205" mass="23872">MKKIKNKFVEAMTLEWRSFSAFLVSAIFVGIVLLLAHCVGMFVTLLVAAMGIACLDSSKVSLILFDAFIIAWFIAIWYQKTEKPLQKKLEDMDWIRTDIDINNFSVTFIKFFRDEIDFINIFKVTLFLKANGNQIGIRFIPIIQNSTGDISQMEDGLTADELEIFSQYMRAITINHKFRKKEKNHDEKSPTQQNVFNNRRFKKHT</sequence>
<feature type="transmembrane region" description="Helical" evidence="2">
    <location>
        <begin position="60"/>
        <end position="78"/>
    </location>
</feature>
<feature type="transmembrane region" description="Helical" evidence="2">
    <location>
        <begin position="21"/>
        <end position="48"/>
    </location>
</feature>
<protein>
    <submittedName>
        <fullName evidence="3">Uncharacterized protein</fullName>
    </submittedName>
</protein>